<dbReference type="InterPro" id="IPR009057">
    <property type="entry name" value="Homeodomain-like_sf"/>
</dbReference>
<dbReference type="EMBL" id="FMBM01000002">
    <property type="protein sequence ID" value="SCC81473.1"/>
    <property type="molecule type" value="Genomic_DNA"/>
</dbReference>
<dbReference type="Pfam" id="PF13305">
    <property type="entry name" value="TetR_C_33"/>
    <property type="match status" value="1"/>
</dbReference>
<dbReference type="Pfam" id="PF00440">
    <property type="entry name" value="TetR_N"/>
    <property type="match status" value="1"/>
</dbReference>
<evidence type="ECO:0000313" key="7">
    <source>
        <dbReference type="EMBL" id="SCC81473.1"/>
    </source>
</evidence>
<gene>
    <name evidence="7" type="ORF">GA0071312_2417</name>
    <name evidence="6" type="ORF">HLUCCO17_04330</name>
</gene>
<dbReference type="InterPro" id="IPR036271">
    <property type="entry name" value="Tet_transcr_reg_TetR-rel_C_sf"/>
</dbReference>
<reference evidence="6 8" key="1">
    <citation type="submission" date="2015-09" db="EMBL/GenBank/DDBJ databases">
        <title>Identification and resolution of microdiversity through metagenomic sequencing of parallel consortia.</title>
        <authorList>
            <person name="Nelson W.C."/>
            <person name="Romine M.F."/>
            <person name="Lindemann S.R."/>
        </authorList>
    </citation>
    <scope>NUCLEOTIDE SEQUENCE [LARGE SCALE GENOMIC DNA]</scope>
    <source>
        <strain evidence="6">HL-109</strain>
    </source>
</reference>
<evidence type="ECO:0000256" key="1">
    <source>
        <dbReference type="ARBA" id="ARBA00023015"/>
    </source>
</evidence>
<keyword evidence="1" id="KW-0805">Transcription regulation</keyword>
<dbReference type="OrthoDB" id="7056813at2"/>
<dbReference type="InterPro" id="IPR050109">
    <property type="entry name" value="HTH-type_TetR-like_transc_reg"/>
</dbReference>
<dbReference type="RefSeq" id="WP_083204540.1">
    <property type="nucleotide sequence ID" value="NZ_FMBM01000002.1"/>
</dbReference>
<sequence length="213" mass="22892">MDKRAPHIAMAQEQPIGKRGYHHGNLRAALVSATRELLAARGPRGFTLADAARKAGVSAAAPYRHFTDRDALMRAVAHEGFILFGKRIFAATKDHRDPREALVAMGRAYLAFARAEPGYYAAMFALRHGDDAPPDEEHDAAFQLLISTIASILAERRLPDDAACPLAFQIWSLSHGVATLDMAGHLDDAVMSAEDILVGGAMALLAANGRPAD</sequence>
<dbReference type="PRINTS" id="PR00455">
    <property type="entry name" value="HTHTETR"/>
</dbReference>
<comment type="caution">
    <text evidence="6">The sequence shown here is derived from an EMBL/GenBank/DDBJ whole genome shotgun (WGS) entry which is preliminary data.</text>
</comment>
<dbReference type="PROSITE" id="PS50977">
    <property type="entry name" value="HTH_TETR_2"/>
    <property type="match status" value="1"/>
</dbReference>
<dbReference type="InterPro" id="IPR001647">
    <property type="entry name" value="HTH_TetR"/>
</dbReference>
<organism evidence="6 8">
    <name type="scientific">Saliniramus fredricksonii</name>
    <dbReference type="NCBI Taxonomy" id="1653334"/>
    <lineage>
        <taxon>Bacteria</taxon>
        <taxon>Pseudomonadati</taxon>
        <taxon>Pseudomonadota</taxon>
        <taxon>Alphaproteobacteria</taxon>
        <taxon>Hyphomicrobiales</taxon>
        <taxon>Salinarimonadaceae</taxon>
        <taxon>Saliniramus</taxon>
    </lineage>
</organism>
<evidence type="ECO:0000256" key="4">
    <source>
        <dbReference type="PROSITE-ProRule" id="PRU00335"/>
    </source>
</evidence>
<keyword evidence="9" id="KW-1185">Reference proteome</keyword>
<dbReference type="GO" id="GO:0003700">
    <property type="term" value="F:DNA-binding transcription factor activity"/>
    <property type="evidence" value="ECO:0007669"/>
    <property type="project" value="TreeGrafter"/>
</dbReference>
<evidence type="ECO:0000256" key="3">
    <source>
        <dbReference type="ARBA" id="ARBA00023163"/>
    </source>
</evidence>
<dbReference type="InterPro" id="IPR025996">
    <property type="entry name" value="MT1864/Rv1816-like_C"/>
</dbReference>
<reference evidence="7 9" key="2">
    <citation type="submission" date="2016-08" db="EMBL/GenBank/DDBJ databases">
        <authorList>
            <person name="Varghese N."/>
            <person name="Submissions Spin"/>
        </authorList>
    </citation>
    <scope>NUCLEOTIDE SEQUENCE [LARGE SCALE GENOMIC DNA]</scope>
    <source>
        <strain evidence="7 9">HL-109</strain>
    </source>
</reference>
<dbReference type="PANTHER" id="PTHR30055">
    <property type="entry name" value="HTH-TYPE TRANSCRIPTIONAL REGULATOR RUTR"/>
    <property type="match status" value="1"/>
</dbReference>
<accession>A0A0P8AAB5</accession>
<dbReference type="STRING" id="1653334.GA0071312_2417"/>
<protein>
    <submittedName>
        <fullName evidence="7">DNA-binding transcriptional regulator, AcrR family</fullName>
    </submittedName>
    <submittedName>
        <fullName evidence="6">Transcriptional regulator, TetR family</fullName>
    </submittedName>
</protein>
<dbReference type="EMBL" id="LJSX01000004">
    <property type="protein sequence ID" value="KPQ12032.1"/>
    <property type="molecule type" value="Genomic_DNA"/>
</dbReference>
<dbReference type="AlphaFoldDB" id="A0A0P8AAB5"/>
<evidence type="ECO:0000259" key="5">
    <source>
        <dbReference type="PROSITE" id="PS50977"/>
    </source>
</evidence>
<feature type="DNA-binding region" description="H-T-H motif" evidence="4">
    <location>
        <begin position="47"/>
        <end position="66"/>
    </location>
</feature>
<dbReference type="GO" id="GO:0000976">
    <property type="term" value="F:transcription cis-regulatory region binding"/>
    <property type="evidence" value="ECO:0007669"/>
    <property type="project" value="TreeGrafter"/>
</dbReference>
<name>A0A0P8AAB5_9HYPH</name>
<dbReference type="SUPFAM" id="SSF48498">
    <property type="entry name" value="Tetracyclin repressor-like, C-terminal domain"/>
    <property type="match status" value="1"/>
</dbReference>
<evidence type="ECO:0000313" key="9">
    <source>
        <dbReference type="Proteomes" id="UP000182800"/>
    </source>
</evidence>
<dbReference type="PANTHER" id="PTHR30055:SF220">
    <property type="entry name" value="TETR-FAMILY REGULATORY PROTEIN"/>
    <property type="match status" value="1"/>
</dbReference>
<keyword evidence="3" id="KW-0804">Transcription</keyword>
<dbReference type="SUPFAM" id="SSF46689">
    <property type="entry name" value="Homeodomain-like"/>
    <property type="match status" value="1"/>
</dbReference>
<keyword evidence="2 4" id="KW-0238">DNA-binding</keyword>
<dbReference type="Proteomes" id="UP000050497">
    <property type="component" value="Unassembled WGS sequence"/>
</dbReference>
<feature type="domain" description="HTH tetR-type" evidence="5">
    <location>
        <begin position="24"/>
        <end position="84"/>
    </location>
</feature>
<dbReference type="PATRIC" id="fig|1653334.4.peg.1557"/>
<dbReference type="Gene3D" id="1.10.357.10">
    <property type="entry name" value="Tetracycline Repressor, domain 2"/>
    <property type="match status" value="1"/>
</dbReference>
<evidence type="ECO:0000313" key="6">
    <source>
        <dbReference type="EMBL" id="KPQ12032.1"/>
    </source>
</evidence>
<evidence type="ECO:0000256" key="2">
    <source>
        <dbReference type="ARBA" id="ARBA00023125"/>
    </source>
</evidence>
<proteinExistence type="predicted"/>
<evidence type="ECO:0000313" key="8">
    <source>
        <dbReference type="Proteomes" id="UP000050497"/>
    </source>
</evidence>
<dbReference type="Proteomes" id="UP000182800">
    <property type="component" value="Unassembled WGS sequence"/>
</dbReference>